<name>A0A1Q8QU14_9FIRM</name>
<dbReference type="PANTHER" id="PTHR10887:SF530">
    <property type="entry name" value="SUPERFAMILY I DNA HELICASES"/>
    <property type="match status" value="1"/>
</dbReference>
<keyword evidence="3" id="KW-0547">Nucleotide-binding</keyword>
<evidence type="ECO:0000313" key="4">
    <source>
        <dbReference type="Proteomes" id="UP000186102"/>
    </source>
</evidence>
<accession>A0A1Q8QU14</accession>
<dbReference type="STRING" id="1888891.DSOL_2945"/>
<comment type="caution">
    <text evidence="3">The sequence shown here is derived from an EMBL/GenBank/DDBJ whole genome shotgun (WGS) entry which is preliminary data.</text>
</comment>
<dbReference type="Gene3D" id="3.30.870.10">
    <property type="entry name" value="Endonuclease Chain A"/>
    <property type="match status" value="1"/>
</dbReference>
<dbReference type="PANTHER" id="PTHR10887">
    <property type="entry name" value="DNA2/NAM7 HELICASE FAMILY"/>
    <property type="match status" value="1"/>
</dbReference>
<dbReference type="InterPro" id="IPR025202">
    <property type="entry name" value="PLD-like_dom"/>
</dbReference>
<dbReference type="Pfam" id="PF13091">
    <property type="entry name" value="PLDc_2"/>
    <property type="match status" value="1"/>
</dbReference>
<evidence type="ECO:0000256" key="1">
    <source>
        <dbReference type="SAM" id="Coils"/>
    </source>
</evidence>
<dbReference type="RefSeq" id="WP_075365484.1">
    <property type="nucleotide sequence ID" value="NZ_MLBF01000022.1"/>
</dbReference>
<dbReference type="GO" id="GO:0004386">
    <property type="term" value="F:helicase activity"/>
    <property type="evidence" value="ECO:0007669"/>
    <property type="project" value="UniProtKB-KW"/>
</dbReference>
<dbReference type="SUPFAM" id="SSF52540">
    <property type="entry name" value="P-loop containing nucleoside triphosphate hydrolases"/>
    <property type="match status" value="2"/>
</dbReference>
<organism evidence="3 4">
    <name type="scientific">Desulfosporosinus metallidurans</name>
    <dbReference type="NCBI Taxonomy" id="1888891"/>
    <lineage>
        <taxon>Bacteria</taxon>
        <taxon>Bacillati</taxon>
        <taxon>Bacillota</taxon>
        <taxon>Clostridia</taxon>
        <taxon>Eubacteriales</taxon>
        <taxon>Desulfitobacteriaceae</taxon>
        <taxon>Desulfosporosinus</taxon>
    </lineage>
</organism>
<keyword evidence="3" id="KW-0347">Helicase</keyword>
<feature type="coiled-coil region" evidence="1">
    <location>
        <begin position="646"/>
        <end position="722"/>
    </location>
</feature>
<dbReference type="EMBL" id="MLBF01000022">
    <property type="protein sequence ID" value="OLN30827.1"/>
    <property type="molecule type" value="Genomic_DNA"/>
</dbReference>
<dbReference type="GO" id="GO:0006793">
    <property type="term" value="P:phosphorus metabolic process"/>
    <property type="evidence" value="ECO:0007669"/>
    <property type="project" value="UniProtKB-ARBA"/>
</dbReference>
<keyword evidence="1" id="KW-0175">Coiled coil</keyword>
<sequence length="1343" mass="154554">MSNKCNYSEATNKRNIDSLLRILDYFIKYERNSRYREGNLSSNSGSDFPESIKTEGKKIATKIQEKRKLELIRLIEQRSRNRKKLSSEDRKELEEIIKSKNIDALDSILETVSFYFPGDKSNIKEQAEQLILDDTFILCDYILEKYDKYGTLKQPGIVFTCYFGDDGEVFASKYEINYKALLIIMAGLLDEEIEVLEQAYAEEMQVLLKELNSCANQNDLEQIINYTDDTINAKYPKASIRWKDFSEKEGWRRTHKVFITHEAIDGTYEPIFRKEIENICKLVENRQSIPEVLNKYISHEDTAKYNPFDSIMKSSLLLHLGSYTEEYPVNFKQWSILQLVKNAKLLAVSGPPGTGKTTLLKEIVANEFVQKAVILTENWDAPWLEVMYKNNTFATIPDLEKISRHSMVVASTNNAAVDNIGNELAQEIDFCKTIEAAGLESGEQNASYTGTFCGQMGNKKNFEEKFLAYFKIFQSGLSKVEVNEEKAREIRETFVKAYRDFQTVNESFLQVVACRKKLYEGLKDTANGNGLVAKDFTSLQSTLKARLHTISNEFDQVEEEKNIVKAKHHAINSLLEKLGAELNSLSGKAQTTEQKILTFLAEKKELYVAYETYKQRKKWGWFAELWPSWRNFFSQYPSLRYIDDSIEEHKFSLEKLQTELKEINNRASQLRTESERLIGELAQLSSQLKGLDYRLNELGDSRNDLQENIKAIEQLMQNFRDALDHYIQMVAVSKYEIADLIKLAGSVEVDEKEFAGWHSLANAPYLLKLRHRLFKGALDLTEQYILLNRDAILKNFELICTNEGDWFNRFYNSLEMYDSEQVTCLKSLWNTIFLCFPIITCTLHSFKGNYRNFKQLIPSLIGLLLVDEAGQILPHYLCGPLFRSQRAIIVGDVAQIEPVRVKGSEIIDDERFENIDKDIIRIDLNSAQSYANRGSDYWEEMQGRREGIILEEHRRCERSIIEYSNRYVYSNKLKVFKNDNHEKLFGKNLIAIDVRGPKNGSRHVNQTEVDFCAKLMPELQKVYGDSIGVITPFRAQAEALSLTLEKQFGIAAGTVHKFQGQEKDCIIFSLVVDTLDKQKGLIKFIGRTANMLNVVLSRAKRQVIIVGNLMVLENAPNQLGNLYKVIKEKGRIISLFDMERYGQLESSVIEMICRCMAYTPYNLQDTIGQYVQTRFPLGIISSITEHQELLRFVVTNIKDSLVIHSPWIMSEIGPHTVVAEIEKQFELGKSVKIYYGYRKPNSPTPVEGLDHPTFLQTLLNIDYSGEAYRDRARKAIPKLYDILGSNLVYNAPTHVKMLIVDDRYAIVGSFNWLSGSFVTDRNEVSCIIANKEAVRYLKEEMFP</sequence>
<protein>
    <submittedName>
        <fullName evidence="3">DNA helicase</fullName>
    </submittedName>
</protein>
<dbReference type="InterPro" id="IPR041679">
    <property type="entry name" value="DNA2/NAM7-like_C"/>
</dbReference>
<dbReference type="Proteomes" id="UP000186102">
    <property type="component" value="Unassembled WGS sequence"/>
</dbReference>
<keyword evidence="4" id="KW-1185">Reference proteome</keyword>
<dbReference type="InterPro" id="IPR041677">
    <property type="entry name" value="DNA2/NAM7_AAA_11"/>
</dbReference>
<feature type="coiled-coil region" evidence="1">
    <location>
        <begin position="547"/>
        <end position="595"/>
    </location>
</feature>
<dbReference type="Pfam" id="PF13086">
    <property type="entry name" value="AAA_11"/>
    <property type="match status" value="1"/>
</dbReference>
<keyword evidence="3" id="KW-0067">ATP-binding</keyword>
<keyword evidence="3" id="KW-0378">Hydrolase</keyword>
<dbReference type="Pfam" id="PF13087">
    <property type="entry name" value="AAA_12"/>
    <property type="match status" value="1"/>
</dbReference>
<dbReference type="Gene3D" id="3.40.50.300">
    <property type="entry name" value="P-loop containing nucleotide triphosphate hydrolases"/>
    <property type="match status" value="3"/>
</dbReference>
<dbReference type="SUPFAM" id="SSF56024">
    <property type="entry name" value="Phospholipase D/nuclease"/>
    <property type="match status" value="1"/>
</dbReference>
<dbReference type="InterPro" id="IPR001736">
    <property type="entry name" value="PLipase_D/transphosphatidylase"/>
</dbReference>
<dbReference type="InterPro" id="IPR027417">
    <property type="entry name" value="P-loop_NTPase"/>
</dbReference>
<proteinExistence type="predicted"/>
<dbReference type="CDD" id="cd18808">
    <property type="entry name" value="SF1_C_Upf1"/>
    <property type="match status" value="1"/>
</dbReference>
<evidence type="ECO:0000313" key="3">
    <source>
        <dbReference type="EMBL" id="OLN30827.1"/>
    </source>
</evidence>
<feature type="domain" description="PLD phosphodiesterase" evidence="2">
    <location>
        <begin position="1289"/>
        <end position="1316"/>
    </location>
</feature>
<reference evidence="3 4" key="1">
    <citation type="submission" date="2016-09" db="EMBL/GenBank/DDBJ databases">
        <title>Complete genome of Desulfosporosinus sp. OL.</title>
        <authorList>
            <person name="Mardanov A."/>
            <person name="Beletsky A."/>
            <person name="Panova A."/>
            <person name="Karnachuk O."/>
            <person name="Ravin N."/>
        </authorList>
    </citation>
    <scope>NUCLEOTIDE SEQUENCE [LARGE SCALE GENOMIC DNA]</scope>
    <source>
        <strain evidence="3 4">OL</strain>
    </source>
</reference>
<evidence type="ECO:0000259" key="2">
    <source>
        <dbReference type="PROSITE" id="PS50035"/>
    </source>
</evidence>
<dbReference type="SMART" id="SM00155">
    <property type="entry name" value="PLDc"/>
    <property type="match status" value="1"/>
</dbReference>
<dbReference type="InterPro" id="IPR047187">
    <property type="entry name" value="SF1_C_Upf1"/>
</dbReference>
<gene>
    <name evidence="3" type="ORF">DSOL_2945</name>
</gene>
<dbReference type="InterPro" id="IPR045055">
    <property type="entry name" value="DNA2/NAM7-like"/>
</dbReference>
<dbReference type="PROSITE" id="PS50035">
    <property type="entry name" value="PLD"/>
    <property type="match status" value="1"/>
</dbReference>
<dbReference type="OrthoDB" id="9757917at2"/>